<evidence type="ECO:0000313" key="5">
    <source>
        <dbReference type="Proteomes" id="UP000002193"/>
    </source>
</evidence>
<gene>
    <name evidence="4" type="ordered locus">CCA_00797</name>
</gene>
<evidence type="ECO:0000256" key="2">
    <source>
        <dbReference type="SAM" id="MobiDB-lite"/>
    </source>
</evidence>
<dbReference type="STRING" id="227941.CCA_00797"/>
<proteinExistence type="predicted"/>
<dbReference type="HOGENOM" id="CLU_094495_0_0_0"/>
<feature type="region of interest" description="Disordered" evidence="2">
    <location>
        <begin position="234"/>
        <end position="274"/>
    </location>
</feature>
<dbReference type="RefSeq" id="WP_011006752.1">
    <property type="nucleotide sequence ID" value="NC_003361.3"/>
</dbReference>
<protein>
    <recommendedName>
        <fullName evidence="6">IncA family protein</fullName>
    </recommendedName>
</protein>
<keyword evidence="1" id="KW-0175">Coiled coil</keyword>
<keyword evidence="3" id="KW-0472">Membrane</keyword>
<feature type="transmembrane region" description="Helical" evidence="3">
    <location>
        <begin position="39"/>
        <end position="58"/>
    </location>
</feature>
<feature type="compositionally biased region" description="Acidic residues" evidence="2">
    <location>
        <begin position="246"/>
        <end position="257"/>
    </location>
</feature>
<feature type="transmembrane region" description="Helical" evidence="3">
    <location>
        <begin position="64"/>
        <end position="87"/>
    </location>
</feature>
<dbReference type="Proteomes" id="UP000002193">
    <property type="component" value="Chromosome"/>
</dbReference>
<feature type="compositionally biased region" description="Low complexity" evidence="2">
    <location>
        <begin position="234"/>
        <end position="245"/>
    </location>
</feature>
<keyword evidence="3" id="KW-1133">Transmembrane helix</keyword>
<evidence type="ECO:0000313" key="4">
    <source>
        <dbReference type="EMBL" id="AAP05538.1"/>
    </source>
</evidence>
<dbReference type="KEGG" id="cca:CCA_00797"/>
<feature type="coiled-coil region" evidence="1">
    <location>
        <begin position="147"/>
        <end position="230"/>
    </location>
</feature>
<evidence type="ECO:0000256" key="3">
    <source>
        <dbReference type="SAM" id="Phobius"/>
    </source>
</evidence>
<keyword evidence="5" id="KW-1185">Reference proteome</keyword>
<organism evidence="4 5">
    <name type="scientific">Chlamydia caviae (strain ATCC VR-813 / DSM 19441 / 03DC25 / GPIC)</name>
    <name type="common">Chlamydophila caviae</name>
    <dbReference type="NCBI Taxonomy" id="227941"/>
    <lineage>
        <taxon>Bacteria</taxon>
        <taxon>Pseudomonadati</taxon>
        <taxon>Chlamydiota</taxon>
        <taxon>Chlamydiia</taxon>
        <taxon>Chlamydiales</taxon>
        <taxon>Chlamydiaceae</taxon>
        <taxon>Chlamydia/Chlamydophila group</taxon>
        <taxon>Chlamydia</taxon>
    </lineage>
</organism>
<accession>Q821Y8</accession>
<name>Q821Y8_CHLCV</name>
<evidence type="ECO:0008006" key="6">
    <source>
        <dbReference type="Google" id="ProtNLM"/>
    </source>
</evidence>
<reference evidence="4 5" key="1">
    <citation type="journal article" date="2003" name="Nucleic Acids Res.">
        <title>Genome sequence of Chlamydophila caviae (Chlamydia psittaci GPIC): examining the role of niche-specific genes in the evolution of the Chlamydiaceae.</title>
        <authorList>
            <person name="Read T.D."/>
            <person name="Myers G.S.A."/>
            <person name="Brunham R.C."/>
            <person name="Nelson W.C."/>
            <person name="Paulsen I.T."/>
            <person name="Heidelberg J.F."/>
            <person name="Holtzapple E.K."/>
            <person name="Khouri H.M."/>
            <person name="Federova N.B."/>
            <person name="Carty H.A."/>
            <person name="Umayam L.A."/>
            <person name="Haft D.H."/>
            <person name="Peterson J.D."/>
            <person name="Beanan M.J."/>
            <person name="White O."/>
            <person name="Salzberg S.L."/>
            <person name="Hsia R.-C."/>
            <person name="McClarty G."/>
            <person name="Rank R.G."/>
            <person name="Bavoil P.M."/>
            <person name="Fraser C.M."/>
        </authorList>
    </citation>
    <scope>NUCLEOTIDE SEQUENCE [LARGE SCALE GENOMIC DNA]</scope>
    <source>
        <strain evidence="5">ATCC VR-813 / DSM 19441 / 03DC25 / GPIC</strain>
    </source>
</reference>
<evidence type="ECO:0000256" key="1">
    <source>
        <dbReference type="SAM" id="Coils"/>
    </source>
</evidence>
<sequence>MTTNPVNTTTTITPPITQKQPLCSVQESKYRRIAAATTLLEGLVLIAPLVGALVFFALPTATTITVLTVLIGIALGASVILLSMAMYKLLRCRQVPSDPKGIEDSVTLKEEIIEIKAQLTQKAIQLIEEEERSASLLGQLLAITGDLEATQHQKSALEAEVKLLQEQYTSTLKLAEKDHSELTEVQQELDEKTARLEDFVKTTVLLEKQIAEKEQEIGQLNARVAELEAAAVVKAPESAEASETVEATEEVEASEEGDSVHAGNLDSESGPDLD</sequence>
<dbReference type="EMBL" id="AE015925">
    <property type="protein sequence ID" value="AAP05538.1"/>
    <property type="molecule type" value="Genomic_DNA"/>
</dbReference>
<keyword evidence="3" id="KW-0812">Transmembrane</keyword>
<dbReference type="AlphaFoldDB" id="Q821Y8"/>